<dbReference type="RefSeq" id="XP_060369598.1">
    <property type="nucleotide sequence ID" value="XM_060510117.1"/>
</dbReference>
<evidence type="ECO:0000313" key="2">
    <source>
        <dbReference type="EMBL" id="KAK1729543.1"/>
    </source>
</evidence>
<keyword evidence="1" id="KW-0732">Signal</keyword>
<name>A0AAD8XLJ8_GLOAC</name>
<evidence type="ECO:0000313" key="3">
    <source>
        <dbReference type="Proteomes" id="UP001244207"/>
    </source>
</evidence>
<keyword evidence="3" id="KW-1185">Reference proteome</keyword>
<reference evidence="2" key="1">
    <citation type="submission" date="2021-12" db="EMBL/GenBank/DDBJ databases">
        <title>Comparative genomics, transcriptomics and evolutionary studies reveal genomic signatures of adaptation to plant cell wall in hemibiotrophic fungi.</title>
        <authorList>
            <consortium name="DOE Joint Genome Institute"/>
            <person name="Baroncelli R."/>
            <person name="Diaz J.F."/>
            <person name="Benocci T."/>
            <person name="Peng M."/>
            <person name="Battaglia E."/>
            <person name="Haridas S."/>
            <person name="Andreopoulos W."/>
            <person name="Labutti K."/>
            <person name="Pangilinan J."/>
            <person name="Floch G.L."/>
            <person name="Makela M.R."/>
            <person name="Henrissat B."/>
            <person name="Grigoriev I.V."/>
            <person name="Crouch J.A."/>
            <person name="De Vries R.P."/>
            <person name="Sukno S.A."/>
            <person name="Thon M.R."/>
        </authorList>
    </citation>
    <scope>NUCLEOTIDE SEQUENCE</scope>
    <source>
        <strain evidence="2">CBS 112980</strain>
    </source>
</reference>
<evidence type="ECO:0000256" key="1">
    <source>
        <dbReference type="SAM" id="SignalP"/>
    </source>
</evidence>
<protein>
    <submittedName>
        <fullName evidence="2">Uncharacterized protein</fullName>
    </submittedName>
</protein>
<feature type="chain" id="PRO_5041944371" evidence="1">
    <location>
        <begin position="24"/>
        <end position="163"/>
    </location>
</feature>
<dbReference type="EMBL" id="JAHMHS010000011">
    <property type="protein sequence ID" value="KAK1729543.1"/>
    <property type="molecule type" value="Genomic_DNA"/>
</dbReference>
<dbReference type="AlphaFoldDB" id="A0AAD8XLJ8"/>
<feature type="signal peptide" evidence="1">
    <location>
        <begin position="1"/>
        <end position="23"/>
    </location>
</feature>
<proteinExistence type="predicted"/>
<gene>
    <name evidence="2" type="ORF">BDZ83DRAFT_647830</name>
</gene>
<dbReference type="GeneID" id="85394016"/>
<accession>A0AAD8XLJ8</accession>
<organism evidence="2 3">
    <name type="scientific">Glomerella acutata</name>
    <name type="common">Colletotrichum acutatum</name>
    <dbReference type="NCBI Taxonomy" id="27357"/>
    <lineage>
        <taxon>Eukaryota</taxon>
        <taxon>Fungi</taxon>
        <taxon>Dikarya</taxon>
        <taxon>Ascomycota</taxon>
        <taxon>Pezizomycotina</taxon>
        <taxon>Sordariomycetes</taxon>
        <taxon>Hypocreomycetidae</taxon>
        <taxon>Glomerellales</taxon>
        <taxon>Glomerellaceae</taxon>
        <taxon>Colletotrichum</taxon>
        <taxon>Colletotrichum acutatum species complex</taxon>
    </lineage>
</organism>
<dbReference type="Proteomes" id="UP001244207">
    <property type="component" value="Unassembled WGS sequence"/>
</dbReference>
<sequence>MACRRLQVMAWVLRALPELGVSGSRPNQKVGKAKNYKVYVPYGVGVPVSGSSQYCATLLRIVSRGLRYCRVKVGAALHHQHLHLALPLFPMSSSPPHLQPAPASRITQAQVNTNPHYQNFSSWSFTCVGSAFAPWHRICILQLALAIGTEVALALTNIALAAE</sequence>
<comment type="caution">
    <text evidence="2">The sequence shown here is derived from an EMBL/GenBank/DDBJ whole genome shotgun (WGS) entry which is preliminary data.</text>
</comment>